<sequence length="261" mass="28832">MDMAEKREHNDRRETSSDKTLSVMDLFTPERPEWTVDEACIALGQSESTVYRYFRSLAAVGLIFSIRPGRYLLGPGIVHYDRQLRTSDPLLRAAEPMILKIAEQYPGPGSIFISRIYRDHVMAMHEHRIGAAPFPEGVFARGRLAPLFSGAPAFAILAFLEVRTVRAMYQKAGGDNADWLQIKRHMRAVRALGYATSIDDPDLGIIHISAPLKQDDGGIAGSLTLALPSGPDNATMIAKASVWLIEGAADMAQQILLTTRR</sequence>
<evidence type="ECO:0000256" key="1">
    <source>
        <dbReference type="ARBA" id="ARBA00023015"/>
    </source>
</evidence>
<dbReference type="InterPro" id="IPR005471">
    <property type="entry name" value="Tscrpt_reg_IclR_N"/>
</dbReference>
<dbReference type="Pfam" id="PF09339">
    <property type="entry name" value="HTH_IclR"/>
    <property type="match status" value="1"/>
</dbReference>
<dbReference type="GO" id="GO:0003700">
    <property type="term" value="F:DNA-binding transcription factor activity"/>
    <property type="evidence" value="ECO:0007669"/>
    <property type="project" value="TreeGrafter"/>
</dbReference>
<dbReference type="InterPro" id="IPR050707">
    <property type="entry name" value="HTH_MetabolicPath_Reg"/>
</dbReference>
<gene>
    <name evidence="6" type="ORF">FBZ92_14012</name>
</gene>
<dbReference type="AlphaFoldDB" id="A0A560HNV2"/>
<dbReference type="InterPro" id="IPR036388">
    <property type="entry name" value="WH-like_DNA-bd_sf"/>
</dbReference>
<dbReference type="SUPFAM" id="SSF55781">
    <property type="entry name" value="GAF domain-like"/>
    <property type="match status" value="1"/>
</dbReference>
<comment type="caution">
    <text evidence="6">The sequence shown here is derived from an EMBL/GenBank/DDBJ whole genome shotgun (WGS) entry which is preliminary data.</text>
</comment>
<dbReference type="GO" id="GO:0045892">
    <property type="term" value="P:negative regulation of DNA-templated transcription"/>
    <property type="evidence" value="ECO:0007669"/>
    <property type="project" value="TreeGrafter"/>
</dbReference>
<dbReference type="SUPFAM" id="SSF46785">
    <property type="entry name" value="Winged helix' DNA-binding domain"/>
    <property type="match status" value="1"/>
</dbReference>
<evidence type="ECO:0000256" key="2">
    <source>
        <dbReference type="ARBA" id="ARBA00023125"/>
    </source>
</evidence>
<evidence type="ECO:0000259" key="5">
    <source>
        <dbReference type="PROSITE" id="PS51078"/>
    </source>
</evidence>
<keyword evidence="3" id="KW-0804">Transcription</keyword>
<organism evidence="6 7">
    <name type="scientific">Nitrospirillum amazonense</name>
    <dbReference type="NCBI Taxonomy" id="28077"/>
    <lineage>
        <taxon>Bacteria</taxon>
        <taxon>Pseudomonadati</taxon>
        <taxon>Pseudomonadota</taxon>
        <taxon>Alphaproteobacteria</taxon>
        <taxon>Rhodospirillales</taxon>
        <taxon>Azospirillaceae</taxon>
        <taxon>Nitrospirillum</taxon>
    </lineage>
</organism>
<keyword evidence="1" id="KW-0805">Transcription regulation</keyword>
<feature type="compositionally biased region" description="Basic and acidic residues" evidence="4">
    <location>
        <begin position="1"/>
        <end position="17"/>
    </location>
</feature>
<evidence type="ECO:0000313" key="6">
    <source>
        <dbReference type="EMBL" id="TWB46954.1"/>
    </source>
</evidence>
<reference evidence="6 7" key="1">
    <citation type="submission" date="2019-06" db="EMBL/GenBank/DDBJ databases">
        <title>Genomic Encyclopedia of Type Strains, Phase IV (KMG-V): Genome sequencing to study the core and pangenomes of soil and plant-associated prokaryotes.</title>
        <authorList>
            <person name="Whitman W."/>
        </authorList>
    </citation>
    <scope>NUCLEOTIDE SEQUENCE [LARGE SCALE GENOMIC DNA]</scope>
    <source>
        <strain evidence="6 7">BR 11140</strain>
    </source>
</reference>
<dbReference type="PANTHER" id="PTHR30136">
    <property type="entry name" value="HELIX-TURN-HELIX TRANSCRIPTIONAL REGULATOR, ICLR FAMILY"/>
    <property type="match status" value="1"/>
</dbReference>
<evidence type="ECO:0000256" key="3">
    <source>
        <dbReference type="ARBA" id="ARBA00023163"/>
    </source>
</evidence>
<name>A0A560HNV2_9PROT</name>
<dbReference type="PROSITE" id="PS51078">
    <property type="entry name" value="ICLR_ED"/>
    <property type="match status" value="1"/>
</dbReference>
<dbReference type="InterPro" id="IPR036390">
    <property type="entry name" value="WH_DNA-bd_sf"/>
</dbReference>
<evidence type="ECO:0000313" key="7">
    <source>
        <dbReference type="Proteomes" id="UP000318050"/>
    </source>
</evidence>
<feature type="domain" description="IclR-ED" evidence="5">
    <location>
        <begin position="76"/>
        <end position="257"/>
    </location>
</feature>
<dbReference type="Proteomes" id="UP000318050">
    <property type="component" value="Unassembled WGS sequence"/>
</dbReference>
<proteinExistence type="predicted"/>
<dbReference type="PANTHER" id="PTHR30136:SF24">
    <property type="entry name" value="HTH-TYPE TRANSCRIPTIONAL REPRESSOR ALLR"/>
    <property type="match status" value="1"/>
</dbReference>
<dbReference type="Gene3D" id="1.10.10.10">
    <property type="entry name" value="Winged helix-like DNA-binding domain superfamily/Winged helix DNA-binding domain"/>
    <property type="match status" value="1"/>
</dbReference>
<dbReference type="EMBL" id="VITT01000040">
    <property type="protein sequence ID" value="TWB46954.1"/>
    <property type="molecule type" value="Genomic_DNA"/>
</dbReference>
<keyword evidence="2" id="KW-0238">DNA-binding</keyword>
<evidence type="ECO:0000256" key="4">
    <source>
        <dbReference type="SAM" id="MobiDB-lite"/>
    </source>
</evidence>
<accession>A0A560HNV2</accession>
<protein>
    <submittedName>
        <fullName evidence="6">IclR family transcriptional regulator</fullName>
    </submittedName>
</protein>
<dbReference type="InterPro" id="IPR029016">
    <property type="entry name" value="GAF-like_dom_sf"/>
</dbReference>
<feature type="region of interest" description="Disordered" evidence="4">
    <location>
        <begin position="1"/>
        <end position="21"/>
    </location>
</feature>
<dbReference type="Gene3D" id="3.30.450.40">
    <property type="match status" value="1"/>
</dbReference>
<dbReference type="InterPro" id="IPR014757">
    <property type="entry name" value="Tscrpt_reg_IclR_C"/>
</dbReference>
<dbReference type="GO" id="GO:0003677">
    <property type="term" value="F:DNA binding"/>
    <property type="evidence" value="ECO:0007669"/>
    <property type="project" value="UniProtKB-KW"/>
</dbReference>